<accession>A0ABD0TFK1</accession>
<proteinExistence type="predicted"/>
<evidence type="ECO:0000256" key="4">
    <source>
        <dbReference type="ARBA" id="ARBA00022989"/>
    </source>
</evidence>
<dbReference type="Proteomes" id="UP001549921">
    <property type="component" value="Unassembled WGS sequence"/>
</dbReference>
<feature type="transmembrane region" description="Helical" evidence="8">
    <location>
        <begin position="268"/>
        <end position="289"/>
    </location>
</feature>
<dbReference type="PANTHER" id="PTHR42643:SF30">
    <property type="entry name" value="IONOTROPIC RECEPTOR 40A-RELATED"/>
    <property type="match status" value="1"/>
</dbReference>
<evidence type="ECO:0000256" key="7">
    <source>
        <dbReference type="ARBA" id="ARBA00023180"/>
    </source>
</evidence>
<dbReference type="SUPFAM" id="SSF53850">
    <property type="entry name" value="Periplasmic binding protein-like II"/>
    <property type="match status" value="1"/>
</dbReference>
<organism evidence="9 10">
    <name type="scientific">Loxostege sticticalis</name>
    <name type="common">Beet webworm moth</name>
    <dbReference type="NCBI Taxonomy" id="481309"/>
    <lineage>
        <taxon>Eukaryota</taxon>
        <taxon>Metazoa</taxon>
        <taxon>Ecdysozoa</taxon>
        <taxon>Arthropoda</taxon>
        <taxon>Hexapoda</taxon>
        <taxon>Insecta</taxon>
        <taxon>Pterygota</taxon>
        <taxon>Neoptera</taxon>
        <taxon>Endopterygota</taxon>
        <taxon>Lepidoptera</taxon>
        <taxon>Glossata</taxon>
        <taxon>Ditrysia</taxon>
        <taxon>Pyraloidea</taxon>
        <taxon>Crambidae</taxon>
        <taxon>Pyraustinae</taxon>
        <taxon>Loxostege</taxon>
    </lineage>
</organism>
<evidence type="ECO:0000256" key="5">
    <source>
        <dbReference type="ARBA" id="ARBA00023136"/>
    </source>
</evidence>
<keyword evidence="6" id="KW-0675">Receptor</keyword>
<evidence type="ECO:0000256" key="1">
    <source>
        <dbReference type="ARBA" id="ARBA00004651"/>
    </source>
</evidence>
<feature type="transmembrane region" description="Helical" evidence="8">
    <location>
        <begin position="324"/>
        <end position="343"/>
    </location>
</feature>
<name>A0ABD0TFK1_LOXSC</name>
<comment type="caution">
    <text evidence="9">The sequence shown here is derived from an EMBL/GenBank/DDBJ whole genome shotgun (WGS) entry which is preliminary data.</text>
</comment>
<keyword evidence="3 8" id="KW-0812">Transmembrane</keyword>
<keyword evidence="4 8" id="KW-1133">Transmembrane helix</keyword>
<protein>
    <submittedName>
        <fullName evidence="9">Uncharacterized protein</fullName>
    </submittedName>
</protein>
<reference evidence="9 10" key="1">
    <citation type="submission" date="2024-06" db="EMBL/GenBank/DDBJ databases">
        <title>A chromosome-level genome assembly of beet webworm, Loxostege sticticalis.</title>
        <authorList>
            <person name="Zhang Y."/>
        </authorList>
    </citation>
    <scope>NUCLEOTIDE SEQUENCE [LARGE SCALE GENOMIC DNA]</scope>
    <source>
        <strain evidence="9">AQ028</strain>
        <tissue evidence="9">Male pupae</tissue>
    </source>
</reference>
<evidence type="ECO:0000256" key="8">
    <source>
        <dbReference type="SAM" id="Phobius"/>
    </source>
</evidence>
<keyword evidence="7" id="KW-0325">Glycoprotein</keyword>
<keyword evidence="5 8" id="KW-0472">Membrane</keyword>
<dbReference type="Gene3D" id="3.40.190.10">
    <property type="entry name" value="Periplasmic binding protein-like II"/>
    <property type="match status" value="1"/>
</dbReference>
<keyword evidence="2" id="KW-1003">Cell membrane</keyword>
<gene>
    <name evidence="9" type="ORF">ABMA28_014102</name>
</gene>
<dbReference type="AlphaFoldDB" id="A0ABD0TFK1"/>
<sequence>MRSINSKLCYNVILGSTRNTKFFLWSSQYTIVSQDLLGLQKIMAHITQDENWNPRANFIVYVEKITNSEIKHALKIFLNLNAYNVIILVTGEVTSIYTYFPFRVGLCGKTIGDVSLLGNCENFADARDCFPNKFINGLRNCTVAVVLLEAVPNIIFKSSNYTVYGEYKPGTEQYFLNEIAAKEGVTLRYIESKEKFGGIVLPNGTTTGLLHFLETGKADIATGNTRLAKNRADVFDYLWSANYLTYCLFTSAKRVPDWKKFYKEFDSLTWILILICYALITVVCVFTLNPTLRKPNDYICVFFQLYGFFFLGNSSTTLLAKKRLRIVLVCWIWLTFFLSNFYVTNLYSLASTHTKPTVDAFENNPNILNELPFKPCISGSMRTFFRVNDNFTFPENAFSDCFIPGKQLDIVASNSDLYTIDTKVTYIVNEYKYIDDEGKPKLDVWEFSNDYMMVSYLTRGFPLTDKFRTHAQHIFESGLIKRYLETLKIRGRSLLQYNSKKFKSFQLKDLRVHFFILGAGSSVAIIAFIFEIIIKTTFK</sequence>
<dbReference type="PANTHER" id="PTHR42643">
    <property type="entry name" value="IONOTROPIC RECEPTOR 20A-RELATED"/>
    <property type="match status" value="1"/>
</dbReference>
<feature type="transmembrane region" description="Helical" evidence="8">
    <location>
        <begin position="512"/>
        <end position="534"/>
    </location>
</feature>
<dbReference type="GO" id="GO:0005886">
    <property type="term" value="C:plasma membrane"/>
    <property type="evidence" value="ECO:0007669"/>
    <property type="project" value="UniProtKB-SubCell"/>
</dbReference>
<comment type="subcellular location">
    <subcellularLocation>
        <location evidence="1">Cell membrane</location>
        <topology evidence="1">Multi-pass membrane protein</topology>
    </subcellularLocation>
</comment>
<evidence type="ECO:0000313" key="10">
    <source>
        <dbReference type="Proteomes" id="UP001549921"/>
    </source>
</evidence>
<dbReference type="InterPro" id="IPR052192">
    <property type="entry name" value="Insect_Ionotropic_Sensory_Rcpt"/>
</dbReference>
<dbReference type="EMBL" id="JBEDNZ010000005">
    <property type="protein sequence ID" value="KAL0841863.1"/>
    <property type="molecule type" value="Genomic_DNA"/>
</dbReference>
<evidence type="ECO:0000256" key="3">
    <source>
        <dbReference type="ARBA" id="ARBA00022692"/>
    </source>
</evidence>
<evidence type="ECO:0000313" key="9">
    <source>
        <dbReference type="EMBL" id="KAL0841863.1"/>
    </source>
</evidence>
<feature type="transmembrane region" description="Helical" evidence="8">
    <location>
        <begin position="295"/>
        <end position="312"/>
    </location>
</feature>
<evidence type="ECO:0000256" key="6">
    <source>
        <dbReference type="ARBA" id="ARBA00023170"/>
    </source>
</evidence>
<evidence type="ECO:0000256" key="2">
    <source>
        <dbReference type="ARBA" id="ARBA00022475"/>
    </source>
</evidence>